<accession>A0A7J7IWD8</accession>
<dbReference type="Proteomes" id="UP000593567">
    <property type="component" value="Unassembled WGS sequence"/>
</dbReference>
<sequence length="180" mass="20018">MSNAQQNIIDNQAFDIYKQEKLAKLFILIHTIFGFILFQGCLVNKKVLEVLGDKYKLKSKTEIPRPKSPECKLILLDPTTDGNDSEFELPTHRLQKPYRKRTRQGITEGSSPLLKSGTSASIVTLNQLGDHAEWDGSAIIPHLMTLPAAAAGSSPVRCTETDVPEVITDDSDEFMDLLYA</sequence>
<organism evidence="2 3">
    <name type="scientific">Bugula neritina</name>
    <name type="common">Brown bryozoan</name>
    <name type="synonym">Sertularia neritina</name>
    <dbReference type="NCBI Taxonomy" id="10212"/>
    <lineage>
        <taxon>Eukaryota</taxon>
        <taxon>Metazoa</taxon>
        <taxon>Spiralia</taxon>
        <taxon>Lophotrochozoa</taxon>
        <taxon>Bryozoa</taxon>
        <taxon>Gymnolaemata</taxon>
        <taxon>Cheilostomatida</taxon>
        <taxon>Flustrina</taxon>
        <taxon>Buguloidea</taxon>
        <taxon>Bugulidae</taxon>
        <taxon>Bugula</taxon>
    </lineage>
</organism>
<reference evidence="2" key="1">
    <citation type="submission" date="2020-06" db="EMBL/GenBank/DDBJ databases">
        <title>Draft genome of Bugula neritina, a colonial animal packing powerful symbionts and potential medicines.</title>
        <authorList>
            <person name="Rayko M."/>
        </authorList>
    </citation>
    <scope>NUCLEOTIDE SEQUENCE [LARGE SCALE GENOMIC DNA]</scope>
    <source>
        <strain evidence="2">Kwan_BN1</strain>
    </source>
</reference>
<name>A0A7J7IWD8_BUGNE</name>
<keyword evidence="1" id="KW-0812">Transmembrane</keyword>
<keyword evidence="1" id="KW-0472">Membrane</keyword>
<keyword evidence="1" id="KW-1133">Transmembrane helix</keyword>
<comment type="caution">
    <text evidence="2">The sequence shown here is derived from an EMBL/GenBank/DDBJ whole genome shotgun (WGS) entry which is preliminary data.</text>
</comment>
<evidence type="ECO:0000313" key="2">
    <source>
        <dbReference type="EMBL" id="KAF6018150.1"/>
    </source>
</evidence>
<protein>
    <submittedName>
        <fullName evidence="2">Uncharacterized protein</fullName>
    </submittedName>
</protein>
<gene>
    <name evidence="2" type="ORF">EB796_023540</name>
</gene>
<keyword evidence="3" id="KW-1185">Reference proteome</keyword>
<evidence type="ECO:0000313" key="3">
    <source>
        <dbReference type="Proteomes" id="UP000593567"/>
    </source>
</evidence>
<proteinExistence type="predicted"/>
<feature type="transmembrane region" description="Helical" evidence="1">
    <location>
        <begin position="25"/>
        <end position="44"/>
    </location>
</feature>
<evidence type="ECO:0000256" key="1">
    <source>
        <dbReference type="SAM" id="Phobius"/>
    </source>
</evidence>
<dbReference type="EMBL" id="VXIV02003332">
    <property type="protein sequence ID" value="KAF6018150.1"/>
    <property type="molecule type" value="Genomic_DNA"/>
</dbReference>
<dbReference type="AlphaFoldDB" id="A0A7J7IWD8"/>